<proteinExistence type="predicted"/>
<sequence length="102" mass="11190">MSAGLLQFYFFPTDFLNYPKKTQSISTNTGVPALGTQKKNQESVSVAPPFHGGDAGGHLISVPSKLAAVEDSGNKMVLKAKLLPKPNRDRFITDIMFDDTWF</sequence>
<dbReference type="AlphaFoldDB" id="A0AAV1CXR1"/>
<protein>
    <submittedName>
        <fullName evidence="2">OLC1v1036597C1</fullName>
    </submittedName>
</protein>
<name>A0AAV1CXR1_OLDCO</name>
<keyword evidence="3" id="KW-1185">Reference proteome</keyword>
<evidence type="ECO:0000256" key="1">
    <source>
        <dbReference type="SAM" id="MobiDB-lite"/>
    </source>
</evidence>
<feature type="region of interest" description="Disordered" evidence="1">
    <location>
        <begin position="29"/>
        <end position="48"/>
    </location>
</feature>
<reference evidence="2" key="1">
    <citation type="submission" date="2023-03" db="EMBL/GenBank/DDBJ databases">
        <authorList>
            <person name="Julca I."/>
        </authorList>
    </citation>
    <scope>NUCLEOTIDE SEQUENCE</scope>
</reference>
<organism evidence="2 3">
    <name type="scientific">Oldenlandia corymbosa var. corymbosa</name>
    <dbReference type="NCBI Taxonomy" id="529605"/>
    <lineage>
        <taxon>Eukaryota</taxon>
        <taxon>Viridiplantae</taxon>
        <taxon>Streptophyta</taxon>
        <taxon>Embryophyta</taxon>
        <taxon>Tracheophyta</taxon>
        <taxon>Spermatophyta</taxon>
        <taxon>Magnoliopsida</taxon>
        <taxon>eudicotyledons</taxon>
        <taxon>Gunneridae</taxon>
        <taxon>Pentapetalae</taxon>
        <taxon>asterids</taxon>
        <taxon>lamiids</taxon>
        <taxon>Gentianales</taxon>
        <taxon>Rubiaceae</taxon>
        <taxon>Rubioideae</taxon>
        <taxon>Spermacoceae</taxon>
        <taxon>Hedyotis-Oldenlandia complex</taxon>
        <taxon>Oldenlandia</taxon>
    </lineage>
</organism>
<evidence type="ECO:0000313" key="2">
    <source>
        <dbReference type="EMBL" id="CAI9099735.1"/>
    </source>
</evidence>
<evidence type="ECO:0000313" key="3">
    <source>
        <dbReference type="Proteomes" id="UP001161247"/>
    </source>
</evidence>
<accession>A0AAV1CXR1</accession>
<gene>
    <name evidence="2" type="ORF">OLC1_LOCUS9693</name>
</gene>
<dbReference type="Proteomes" id="UP001161247">
    <property type="component" value="Chromosome 3"/>
</dbReference>
<dbReference type="EMBL" id="OX459120">
    <property type="protein sequence ID" value="CAI9099735.1"/>
    <property type="molecule type" value="Genomic_DNA"/>
</dbReference>